<dbReference type="Gene3D" id="3.30.300.30">
    <property type="match status" value="1"/>
</dbReference>
<dbReference type="PANTHER" id="PTHR43767">
    <property type="entry name" value="LONG-CHAIN-FATTY-ACID--COA LIGASE"/>
    <property type="match status" value="1"/>
</dbReference>
<dbReference type="HOGENOM" id="CLU_000022_59_0_11"/>
<dbReference type="Proteomes" id="UP000001472">
    <property type="component" value="Chromosome"/>
</dbReference>
<name>A0A0H3M2I7_MYCBP</name>
<dbReference type="AlphaFoldDB" id="A0A0H3M2I7"/>
<dbReference type="FunFam" id="3.30.300.30:FF:000041">
    <property type="entry name" value="Fatty-acid-CoA ligase FadD8"/>
    <property type="match status" value="1"/>
</dbReference>
<dbReference type="Pfam" id="PF13193">
    <property type="entry name" value="AMP-binding_C"/>
    <property type="match status" value="1"/>
</dbReference>
<dbReference type="EC" id="6.2.1.-" evidence="4"/>
<dbReference type="InterPro" id="IPR042099">
    <property type="entry name" value="ANL_N_sf"/>
</dbReference>
<dbReference type="SMR" id="A0A0H3M2I7"/>
<feature type="domain" description="AMP-binding enzyme C-terminal" evidence="3">
    <location>
        <begin position="470"/>
        <end position="552"/>
    </location>
</feature>
<dbReference type="InterPro" id="IPR045851">
    <property type="entry name" value="AMP-bd_C_sf"/>
</dbReference>
<dbReference type="NCBIfam" id="NF004838">
    <property type="entry name" value="PRK06188.1"/>
    <property type="match status" value="1"/>
</dbReference>
<reference evidence="4 5" key="1">
    <citation type="journal article" date="2007" name="Proc. Natl. Acad. Sci. U.S.A.">
        <title>Genome plasticity of BCG and impact on vaccine efficacy.</title>
        <authorList>
            <person name="Brosch R."/>
            <person name="Gordon S.V."/>
            <person name="Garnier T."/>
            <person name="Eiglmeier K."/>
            <person name="Frigui W."/>
            <person name="Valenti P."/>
            <person name="Dos Santos S."/>
            <person name="Duthoy S."/>
            <person name="Lacroix C."/>
            <person name="Garcia-Pelayo C."/>
            <person name="Inwald J.K."/>
            <person name="Golby P."/>
            <person name="Garcia J.N."/>
            <person name="Hewinson R.G."/>
            <person name="Behr M.A."/>
            <person name="Quail M.A."/>
            <person name="Churcher C."/>
            <person name="Barrell B.G."/>
            <person name="Parkhill J."/>
            <person name="Cole S.T."/>
        </authorList>
    </citation>
    <scope>NUCLEOTIDE SEQUENCE [LARGE SCALE GENOMIC DNA]</scope>
    <source>
        <strain evidence="5">BCG / Pasteur 1173P2</strain>
    </source>
</reference>
<dbReference type="InterPro" id="IPR050237">
    <property type="entry name" value="ATP-dep_AMP-bd_enzyme"/>
</dbReference>
<dbReference type="KEGG" id="mbb:BCG_0596c"/>
<keyword evidence="4" id="KW-0436">Ligase</keyword>
<gene>
    <name evidence="4" type="primary">fadD8</name>
    <name evidence="4" type="ordered locus">BCG_0596c</name>
</gene>
<evidence type="ECO:0000313" key="5">
    <source>
        <dbReference type="Proteomes" id="UP000001472"/>
    </source>
</evidence>
<dbReference type="RefSeq" id="WP_003402917.1">
    <property type="nucleotide sequence ID" value="NC_008769.1"/>
</dbReference>
<sequence length="571" mass="61066">MSTAGDDAVGVPPACGGRSDAVGVPQLARESGAMRDQDCSGELLRSPTHNGHLLVGALKRHQNKPVLFLGDTRLTGGQLADRISQYIQAFEALGAGTGVAVGLLSLNRPEVLMIIGAGQARGYRRTALHPLGSLADHAYVLNDAGISSLIIDPNPMFVERALALLEQVDSLQQILTIGPVPDALKHVAVDLSAEAAKYQPQPLVAADLPPDQVIGLTYTGGTTGKPKGVIGTAQSIATMTSIQLAEWEWPANPRFLMCTPLSHAGAAFFTPTVIKGGEMIVLAKFDPAEVLRIIEEQRITATMLVPSMLYALLDHPDSHTRDLSSLETVYYGASAINPVRLAEAIRRFGPIFAQYYGQSEAPMVITYLAKGDHDEKRLTSCGRPTLFARVALLDEHGKPVKQGEVGEICVSGPLLAGGYWNLPDETSRTFKDGWLHTGDLAREDSDGFYYIVDRVKDMIVTGGFNVFPREVEDVVAEHPAVAQVCVVGAPDEKWGEAVTAVVVLRSNAARDEPAIEAMTAEIQAAVKQRKGSVQAPKRVVVVDSLPLTGLGKPDKKAVRARFWEGAGRAVG</sequence>
<dbReference type="EMBL" id="AM408590">
    <property type="protein sequence ID" value="CAL70581.1"/>
    <property type="molecule type" value="Genomic_DNA"/>
</dbReference>
<dbReference type="GO" id="GO:0016877">
    <property type="term" value="F:ligase activity, forming carbon-sulfur bonds"/>
    <property type="evidence" value="ECO:0007669"/>
    <property type="project" value="UniProtKB-ARBA"/>
</dbReference>
<protein>
    <submittedName>
        <fullName evidence="4">Probable fatty-acid-CoA ligase fadD8</fullName>
        <ecNumber evidence="4">6.2.1.-</ecNumber>
    </submittedName>
</protein>
<feature type="region of interest" description="Disordered" evidence="1">
    <location>
        <begin position="1"/>
        <end position="22"/>
    </location>
</feature>
<evidence type="ECO:0000256" key="1">
    <source>
        <dbReference type="SAM" id="MobiDB-lite"/>
    </source>
</evidence>
<proteinExistence type="predicted"/>
<accession>A0A0H3M2I7</accession>
<evidence type="ECO:0000313" key="4">
    <source>
        <dbReference type="EMBL" id="CAL70581.1"/>
    </source>
</evidence>
<evidence type="ECO:0000259" key="3">
    <source>
        <dbReference type="Pfam" id="PF13193"/>
    </source>
</evidence>
<dbReference type="InterPro" id="IPR025110">
    <property type="entry name" value="AMP-bd_C"/>
</dbReference>
<dbReference type="PROSITE" id="PS00455">
    <property type="entry name" value="AMP_BINDING"/>
    <property type="match status" value="1"/>
</dbReference>
<dbReference type="SUPFAM" id="SSF56801">
    <property type="entry name" value="Acetyl-CoA synthetase-like"/>
    <property type="match status" value="1"/>
</dbReference>
<feature type="domain" description="AMP-dependent synthetase/ligase" evidence="2">
    <location>
        <begin position="59"/>
        <end position="420"/>
    </location>
</feature>
<dbReference type="FunFam" id="3.40.50.12780:FF:000040">
    <property type="entry name" value="Acyl-CoA synthetase"/>
    <property type="match status" value="1"/>
</dbReference>
<dbReference type="Pfam" id="PF00501">
    <property type="entry name" value="AMP-binding"/>
    <property type="match status" value="1"/>
</dbReference>
<dbReference type="InterPro" id="IPR020845">
    <property type="entry name" value="AMP-binding_CS"/>
</dbReference>
<dbReference type="InterPro" id="IPR000873">
    <property type="entry name" value="AMP-dep_synth/lig_dom"/>
</dbReference>
<evidence type="ECO:0000259" key="2">
    <source>
        <dbReference type="Pfam" id="PF00501"/>
    </source>
</evidence>
<dbReference type="Gene3D" id="3.40.50.12780">
    <property type="entry name" value="N-terminal domain of ligase-like"/>
    <property type="match status" value="1"/>
</dbReference>
<dbReference type="PANTHER" id="PTHR43767:SF7">
    <property type="entry name" value="MEDIUM_LONG-CHAIN-FATTY-ACID--COA LIGASE FADD8"/>
    <property type="match status" value="1"/>
</dbReference>
<organism evidence="4 5">
    <name type="scientific">Mycobacterium bovis (strain BCG / Pasteur 1173P2)</name>
    <dbReference type="NCBI Taxonomy" id="410289"/>
    <lineage>
        <taxon>Bacteria</taxon>
        <taxon>Bacillati</taxon>
        <taxon>Actinomycetota</taxon>
        <taxon>Actinomycetes</taxon>
        <taxon>Mycobacteriales</taxon>
        <taxon>Mycobacteriaceae</taxon>
        <taxon>Mycobacterium</taxon>
        <taxon>Mycobacterium tuberculosis complex</taxon>
    </lineage>
</organism>